<gene>
    <name evidence="1" type="ORF">PIB30_048807</name>
</gene>
<reference evidence="1 2" key="1">
    <citation type="journal article" date="2023" name="Plants (Basel)">
        <title>Bridging the Gap: Combining Genomics and Transcriptomics Approaches to Understand Stylosanthes scabra, an Orphan Legume from the Brazilian Caatinga.</title>
        <authorList>
            <person name="Ferreira-Neto J.R.C."/>
            <person name="da Silva M.D."/>
            <person name="Binneck E."/>
            <person name="de Melo N.F."/>
            <person name="da Silva R.H."/>
            <person name="de Melo A.L.T.M."/>
            <person name="Pandolfi V."/>
            <person name="Bustamante F.O."/>
            <person name="Brasileiro-Vidal A.C."/>
            <person name="Benko-Iseppon A.M."/>
        </authorList>
    </citation>
    <scope>NUCLEOTIDE SEQUENCE [LARGE SCALE GENOMIC DNA]</scope>
    <source>
        <tissue evidence="1">Leaves</tissue>
    </source>
</reference>
<dbReference type="Proteomes" id="UP001341840">
    <property type="component" value="Unassembled WGS sequence"/>
</dbReference>
<protein>
    <submittedName>
        <fullName evidence="1">Uncharacterized protein</fullName>
    </submittedName>
</protein>
<accession>A0ABU6YEJ0</accession>
<evidence type="ECO:0000313" key="1">
    <source>
        <dbReference type="EMBL" id="MED6208825.1"/>
    </source>
</evidence>
<comment type="caution">
    <text evidence="1">The sequence shown here is derived from an EMBL/GenBank/DDBJ whole genome shotgun (WGS) entry which is preliminary data.</text>
</comment>
<dbReference type="EMBL" id="JASCZI010241978">
    <property type="protein sequence ID" value="MED6208825.1"/>
    <property type="molecule type" value="Genomic_DNA"/>
</dbReference>
<keyword evidence="2" id="KW-1185">Reference proteome</keyword>
<proteinExistence type="predicted"/>
<organism evidence="1 2">
    <name type="scientific">Stylosanthes scabra</name>
    <dbReference type="NCBI Taxonomy" id="79078"/>
    <lineage>
        <taxon>Eukaryota</taxon>
        <taxon>Viridiplantae</taxon>
        <taxon>Streptophyta</taxon>
        <taxon>Embryophyta</taxon>
        <taxon>Tracheophyta</taxon>
        <taxon>Spermatophyta</taxon>
        <taxon>Magnoliopsida</taxon>
        <taxon>eudicotyledons</taxon>
        <taxon>Gunneridae</taxon>
        <taxon>Pentapetalae</taxon>
        <taxon>rosids</taxon>
        <taxon>fabids</taxon>
        <taxon>Fabales</taxon>
        <taxon>Fabaceae</taxon>
        <taxon>Papilionoideae</taxon>
        <taxon>50 kb inversion clade</taxon>
        <taxon>dalbergioids sensu lato</taxon>
        <taxon>Dalbergieae</taxon>
        <taxon>Pterocarpus clade</taxon>
        <taxon>Stylosanthes</taxon>
    </lineage>
</organism>
<evidence type="ECO:0000313" key="2">
    <source>
        <dbReference type="Proteomes" id="UP001341840"/>
    </source>
</evidence>
<sequence>MARPDDTPSVQKRDGTPSPLIFTSIPLFFSNSLPTKLHILTHHHSYTIFVCDSRLLHIAKKKDENMLLSKIHAQAPALHAQAPMIQHSEPIIRKPRLGVPFSSFRRAISRSTPKRPSPNA</sequence>
<name>A0ABU6YEJ0_9FABA</name>